<keyword evidence="6" id="KW-0966">Cell projection</keyword>
<evidence type="ECO:0000313" key="12">
    <source>
        <dbReference type="EMBL" id="KAK0051919.1"/>
    </source>
</evidence>
<dbReference type="Proteomes" id="UP001233172">
    <property type="component" value="Unassembled WGS sequence"/>
</dbReference>
<dbReference type="InterPro" id="IPR047181">
    <property type="entry name" value="DP13A/B"/>
</dbReference>
<dbReference type="PROSITE" id="PS50003">
    <property type="entry name" value="PH_DOMAIN"/>
    <property type="match status" value="1"/>
</dbReference>
<dbReference type="Pfam" id="PF00640">
    <property type="entry name" value="PID"/>
    <property type="match status" value="1"/>
</dbReference>
<keyword evidence="13" id="KW-1185">Reference proteome</keyword>
<keyword evidence="5" id="KW-0539">Nucleus</keyword>
<dbReference type="GO" id="GO:0045335">
    <property type="term" value="C:phagocytic vesicle"/>
    <property type="evidence" value="ECO:0007669"/>
    <property type="project" value="UniProtKB-SubCell"/>
</dbReference>
<dbReference type="InterPro" id="IPR006020">
    <property type="entry name" value="PTB/PI_dom"/>
</dbReference>
<keyword evidence="7" id="KW-0131">Cell cycle</keyword>
<comment type="caution">
    <text evidence="12">The sequence shown here is derived from an EMBL/GenBank/DDBJ whole genome shotgun (WGS) entry which is preliminary data.</text>
</comment>
<evidence type="ECO:0000256" key="1">
    <source>
        <dbReference type="ARBA" id="ARBA00004123"/>
    </source>
</evidence>
<feature type="region of interest" description="Disordered" evidence="9">
    <location>
        <begin position="391"/>
        <end position="432"/>
    </location>
</feature>
<feature type="compositionally biased region" description="Polar residues" evidence="9">
    <location>
        <begin position="405"/>
        <end position="425"/>
    </location>
</feature>
<evidence type="ECO:0000256" key="3">
    <source>
        <dbReference type="ARBA" id="ARBA00004262"/>
    </source>
</evidence>
<feature type="region of interest" description="Disordered" evidence="9">
    <location>
        <begin position="455"/>
        <end position="474"/>
    </location>
</feature>
<dbReference type="InterPro" id="IPR001849">
    <property type="entry name" value="PH_domain"/>
</dbReference>
<dbReference type="GO" id="GO:0031901">
    <property type="term" value="C:early endosome membrane"/>
    <property type="evidence" value="ECO:0007669"/>
    <property type="project" value="UniProtKB-SubCell"/>
</dbReference>
<evidence type="ECO:0000259" key="10">
    <source>
        <dbReference type="PROSITE" id="PS01179"/>
    </source>
</evidence>
<evidence type="ECO:0000256" key="5">
    <source>
        <dbReference type="ARBA" id="ARBA00023242"/>
    </source>
</evidence>
<dbReference type="GO" id="GO:0005634">
    <property type="term" value="C:nucleus"/>
    <property type="evidence" value="ECO:0007669"/>
    <property type="project" value="UniProtKB-SubCell"/>
</dbReference>
<dbReference type="PANTHER" id="PTHR46415">
    <property type="entry name" value="ADAPTOR PROTEIN, PHOSPHOTYROSINE INTERACTION, PH DOMAIN AND LEUCINE ZIPPER-CONTAINING 2"/>
    <property type="match status" value="1"/>
</dbReference>
<dbReference type="SUPFAM" id="SSF103657">
    <property type="entry name" value="BAR/IMD domain-like"/>
    <property type="match status" value="1"/>
</dbReference>
<reference evidence="12" key="1">
    <citation type="journal article" date="2023" name="PLoS Negl. Trop. Dis.">
        <title>A genome sequence for Biomphalaria pfeifferi, the major vector snail for the human-infecting parasite Schistosoma mansoni.</title>
        <authorList>
            <person name="Bu L."/>
            <person name="Lu L."/>
            <person name="Laidemitt M.R."/>
            <person name="Zhang S.M."/>
            <person name="Mutuku M."/>
            <person name="Mkoji G."/>
            <person name="Steinauer M."/>
            <person name="Loker E.S."/>
        </authorList>
    </citation>
    <scope>NUCLEOTIDE SEQUENCE</scope>
    <source>
        <strain evidence="12">KasaAsao</strain>
    </source>
</reference>
<dbReference type="Gene3D" id="2.30.29.30">
    <property type="entry name" value="Pleckstrin-homology domain (PH domain)/Phosphotyrosine-binding domain (PTB)"/>
    <property type="match status" value="2"/>
</dbReference>
<accession>A0AAD8F6J5</accession>
<dbReference type="AlphaFoldDB" id="A0AAD8F6J5"/>
<proteinExistence type="predicted"/>
<dbReference type="Pfam" id="PF16746">
    <property type="entry name" value="BAR_3"/>
    <property type="match status" value="1"/>
</dbReference>
<dbReference type="SMART" id="SM00462">
    <property type="entry name" value="PTB"/>
    <property type="match status" value="1"/>
</dbReference>
<evidence type="ECO:0000256" key="2">
    <source>
        <dbReference type="ARBA" id="ARBA00004220"/>
    </source>
</evidence>
<dbReference type="SUPFAM" id="SSF50729">
    <property type="entry name" value="PH domain-like"/>
    <property type="match status" value="2"/>
</dbReference>
<dbReference type="EMBL" id="JASAOG010000099">
    <property type="protein sequence ID" value="KAK0051919.1"/>
    <property type="molecule type" value="Genomic_DNA"/>
</dbReference>
<evidence type="ECO:0000256" key="8">
    <source>
        <dbReference type="ARBA" id="ARBA00023329"/>
    </source>
</evidence>
<dbReference type="SMART" id="SM00233">
    <property type="entry name" value="PH"/>
    <property type="match status" value="1"/>
</dbReference>
<dbReference type="InterPro" id="IPR004148">
    <property type="entry name" value="BAR_dom"/>
</dbReference>
<evidence type="ECO:0000313" key="13">
    <source>
        <dbReference type="Proteomes" id="UP001233172"/>
    </source>
</evidence>
<evidence type="ECO:0000256" key="7">
    <source>
        <dbReference type="ARBA" id="ARBA00023306"/>
    </source>
</evidence>
<evidence type="ECO:0000259" key="11">
    <source>
        <dbReference type="PROSITE" id="PS50003"/>
    </source>
</evidence>
<dbReference type="InterPro" id="IPR027267">
    <property type="entry name" value="AH/BAR_dom_sf"/>
</dbReference>
<evidence type="ECO:0000256" key="4">
    <source>
        <dbReference type="ARBA" id="ARBA00004466"/>
    </source>
</evidence>
<dbReference type="PROSITE" id="PS01179">
    <property type="entry name" value="PID"/>
    <property type="match status" value="1"/>
</dbReference>
<organism evidence="12 13">
    <name type="scientific">Biomphalaria pfeifferi</name>
    <name type="common">Bloodfluke planorb</name>
    <name type="synonym">Freshwater snail</name>
    <dbReference type="NCBI Taxonomy" id="112525"/>
    <lineage>
        <taxon>Eukaryota</taxon>
        <taxon>Metazoa</taxon>
        <taxon>Spiralia</taxon>
        <taxon>Lophotrochozoa</taxon>
        <taxon>Mollusca</taxon>
        <taxon>Gastropoda</taxon>
        <taxon>Heterobranchia</taxon>
        <taxon>Euthyneura</taxon>
        <taxon>Panpulmonata</taxon>
        <taxon>Hygrophila</taxon>
        <taxon>Lymnaeoidea</taxon>
        <taxon>Planorbidae</taxon>
        <taxon>Biomphalaria</taxon>
    </lineage>
</organism>
<feature type="region of interest" description="Disordered" evidence="9">
    <location>
        <begin position="719"/>
        <end position="752"/>
    </location>
</feature>
<dbReference type="PANTHER" id="PTHR46415:SF2">
    <property type="entry name" value="BETA, PUTATIVE-RELATED"/>
    <property type="match status" value="1"/>
</dbReference>
<feature type="domain" description="PID" evidence="10">
    <location>
        <begin position="495"/>
        <end position="647"/>
    </location>
</feature>
<dbReference type="Pfam" id="PF00169">
    <property type="entry name" value="PH"/>
    <property type="match status" value="1"/>
</dbReference>
<dbReference type="GO" id="GO:0001726">
    <property type="term" value="C:ruffle"/>
    <property type="evidence" value="ECO:0007669"/>
    <property type="project" value="UniProtKB-SubCell"/>
</dbReference>
<evidence type="ECO:0000256" key="6">
    <source>
        <dbReference type="ARBA" id="ARBA00023273"/>
    </source>
</evidence>
<dbReference type="InterPro" id="IPR011993">
    <property type="entry name" value="PH-like_dom_sf"/>
</dbReference>
<reference evidence="12" key="2">
    <citation type="submission" date="2023-04" db="EMBL/GenBank/DDBJ databases">
        <authorList>
            <person name="Bu L."/>
            <person name="Lu L."/>
            <person name="Laidemitt M.R."/>
            <person name="Zhang S.M."/>
            <person name="Mutuku M."/>
            <person name="Mkoji G."/>
            <person name="Steinauer M."/>
            <person name="Loker E.S."/>
        </authorList>
    </citation>
    <scope>NUCLEOTIDE SEQUENCE</scope>
    <source>
        <strain evidence="12">KasaAsao</strain>
        <tissue evidence="12">Whole Snail</tissue>
    </source>
</reference>
<gene>
    <name evidence="12" type="ORF">Bpfe_018689</name>
</gene>
<protein>
    <submittedName>
        <fullName evidence="12">DCC-interacting protein 13-alpha-like isoform X2</fullName>
    </submittedName>
</protein>
<keyword evidence="8" id="KW-0968">Cytoplasmic vesicle</keyword>
<sequence>MLEVEQLHFEDALEDSPHSRHLLLVFEKDAMMIKKYSQNMQNCCQRIMSAQNELCSATQSLAQLLRSYEHQDFPLEYGDSVLAITLRQFATFLDDISSVHQVLAQQFSETMIYPLNKFLQADMEEITTMHEMYKIASNEHEQSISKYMKQTIKKDDKDRVEINREIHANRKRFHQTALHYYSSLNALQFKKKCFLLEPIMGFLHAQRTCFQMGQDMMVKSDIEQFLGNIGSSVQEVHTELAKETQKTVDIIETIEKQSQHKYFAEPPPDMPFIPPNTNLSNITGYLFCRTKQVLLTAKWERLYFFTQGKFLMSQPKEEFAGSLFAGSLVIDLSDEGIVVESCQIDDRRHTFQIVSSKKTVILQAENYRERDEWIATLNNIIREREFTKLAPGPSKKKASGLDLDSSGQSTENISAASNTQTGPNQSTVASISTTASSETLILDTPIQFDLISPSEENRAVSSPQSGPPKRVNPFDQASSIVLNPAFDNAAFSETFTTRFLGSMEVKGDRGEQLVHSTIRQIMAARAIHNVFKMTESLMVVSSEGMRLIDPSNNIVRVEFALQDISFWSAHPDNNRLFGFITRNRTLAAPGSTDGKPSEADKNQNASPSFSCHVFESNTTAEDICQAISTATKVAFQALMEKRKGLAPTPAAVAVVPKPKAQINEKNLLLKNIQSLPCDTDNKKNKYGIDEVDSSLDNCDDDISSRLPLSPDGKFLILTAIDEPPSPPLVSPVSSKAVEDSNKADEEEGESEA</sequence>
<dbReference type="GO" id="GO:0023052">
    <property type="term" value="P:signaling"/>
    <property type="evidence" value="ECO:0007669"/>
    <property type="project" value="TreeGrafter"/>
</dbReference>
<feature type="domain" description="PH" evidence="11">
    <location>
        <begin position="279"/>
        <end position="382"/>
    </location>
</feature>
<evidence type="ECO:0000256" key="9">
    <source>
        <dbReference type="SAM" id="MobiDB-lite"/>
    </source>
</evidence>
<comment type="subcellular location">
    <subcellularLocation>
        <location evidence="4">Cell projection</location>
        <location evidence="4">Ruffle</location>
    </subcellularLocation>
    <subcellularLocation>
        <location evidence="3">Cytoplasmic vesicle</location>
        <location evidence="3">Phagosome</location>
    </subcellularLocation>
    <subcellularLocation>
        <location evidence="2">Early endosome membrane</location>
        <topology evidence="2">Peripheral membrane protein</topology>
    </subcellularLocation>
    <subcellularLocation>
        <location evidence="1">Nucleus</location>
    </subcellularLocation>
</comment>
<name>A0AAD8F6J5_BIOPF</name>
<dbReference type="Gene3D" id="1.20.1270.60">
    <property type="entry name" value="Arfaptin homology (AH) domain/BAR domain"/>
    <property type="match status" value="1"/>
</dbReference>